<dbReference type="OrthoDB" id="6159439at2759"/>
<dbReference type="InterPro" id="IPR017970">
    <property type="entry name" value="Homeobox_CS"/>
</dbReference>
<evidence type="ECO:0000256" key="4">
    <source>
        <dbReference type="ARBA" id="ARBA00023125"/>
    </source>
</evidence>
<dbReference type="GO" id="GO:0000978">
    <property type="term" value="F:RNA polymerase II cis-regulatory region sequence-specific DNA binding"/>
    <property type="evidence" value="ECO:0007669"/>
    <property type="project" value="TreeGrafter"/>
</dbReference>
<evidence type="ECO:0000256" key="10">
    <source>
        <dbReference type="RuleBase" id="RU000682"/>
    </source>
</evidence>
<dbReference type="RefSeq" id="XP_017547671.1">
    <property type="nucleotide sequence ID" value="XM_017692182.2"/>
</dbReference>
<dbReference type="PROSITE" id="PS00027">
    <property type="entry name" value="HOMEOBOX_1"/>
    <property type="match status" value="1"/>
</dbReference>
<dbReference type="SUPFAM" id="SSF46689">
    <property type="entry name" value="Homeodomain-like"/>
    <property type="match status" value="1"/>
</dbReference>
<keyword evidence="3" id="KW-0805">Transcription regulation</keyword>
<reference evidence="12 13" key="1">
    <citation type="submission" date="2020-10" db="EMBL/GenBank/DDBJ databases">
        <title>Pygocentrus nattereri (red-bellied piranha) genome, fPygNat1, primary haplotype.</title>
        <authorList>
            <person name="Myers G."/>
            <person name="Meyer A."/>
            <person name="Karagic N."/>
            <person name="Pippel M."/>
            <person name="Winkler S."/>
            <person name="Tracey A."/>
            <person name="Wood J."/>
            <person name="Formenti G."/>
            <person name="Howe K."/>
            <person name="Fedrigo O."/>
            <person name="Jarvis E.D."/>
        </authorList>
    </citation>
    <scope>NUCLEOTIDE SEQUENCE [LARGE SCALE GENOMIC DNA]</scope>
</reference>
<keyword evidence="7 9" id="KW-0539">Nucleus</keyword>
<keyword evidence="5 9" id="KW-0371">Homeobox</keyword>
<dbReference type="AlphaFoldDB" id="A0A3B4E8S7"/>
<feature type="DNA-binding region" description="Homeobox" evidence="9">
    <location>
        <begin position="166"/>
        <end position="225"/>
    </location>
</feature>
<dbReference type="STRING" id="42514.ENSPNAP00000032987"/>
<dbReference type="Gene3D" id="1.10.10.60">
    <property type="entry name" value="Homeodomain-like"/>
    <property type="match status" value="1"/>
</dbReference>
<protein>
    <recommendedName>
        <fullName evidence="11">Homeobox domain-containing protein</fullName>
    </recommendedName>
</protein>
<evidence type="ECO:0000256" key="5">
    <source>
        <dbReference type="ARBA" id="ARBA00023155"/>
    </source>
</evidence>
<dbReference type="PROSITE" id="PS50071">
    <property type="entry name" value="HOMEOBOX_2"/>
    <property type="match status" value="1"/>
</dbReference>
<dbReference type="RefSeq" id="XP_017547670.1">
    <property type="nucleotide sequence ID" value="XM_017692181.2"/>
</dbReference>
<reference evidence="12" key="3">
    <citation type="submission" date="2025-09" db="UniProtKB">
        <authorList>
            <consortium name="Ensembl"/>
        </authorList>
    </citation>
    <scope>IDENTIFICATION</scope>
</reference>
<keyword evidence="6" id="KW-0804">Transcription</keyword>
<sequence length="254" mass="28514">MHLMSSCSDCYSGGDLTFRAKACEEEPPPSTGEPRGRAAPAPLDHVTDINLTSGLEAGLHWPGFALGRAGLWGCCTEDEDSEVPEQLMVPERKGSAFFCFEEHSQNRTTPLAYISSRSFTPSQGSCSEGASRSQDTRGVAFNTFDWMRAKRKHTQSCSLACELTRTATARTSFTTQQLTELEKEFHFNKYISRCRRAEIARNVSLSERQVKIWFQNRRMKQKKREKEGLMPRCSSPDSPPRAHLLLPPKKCLCA</sequence>
<dbReference type="FunFam" id="1.10.10.60:FF:000113">
    <property type="entry name" value="homeobox protein Hox-B1"/>
    <property type="match status" value="1"/>
</dbReference>
<dbReference type="Proteomes" id="UP001501920">
    <property type="component" value="Chromosome 6"/>
</dbReference>
<dbReference type="GO" id="GO:0000981">
    <property type="term" value="F:DNA-binding transcription factor activity, RNA polymerase II-specific"/>
    <property type="evidence" value="ECO:0007669"/>
    <property type="project" value="InterPro"/>
</dbReference>
<reference evidence="12" key="2">
    <citation type="submission" date="2025-08" db="UniProtKB">
        <authorList>
            <consortium name="Ensembl"/>
        </authorList>
    </citation>
    <scope>IDENTIFICATION</scope>
</reference>
<dbReference type="InterPro" id="IPR046327">
    <property type="entry name" value="HXA1/B1/D1"/>
</dbReference>
<proteinExistence type="inferred from homology"/>
<evidence type="ECO:0000256" key="2">
    <source>
        <dbReference type="ARBA" id="ARBA00022473"/>
    </source>
</evidence>
<evidence type="ECO:0000313" key="13">
    <source>
        <dbReference type="Proteomes" id="UP001501920"/>
    </source>
</evidence>
<evidence type="ECO:0000256" key="3">
    <source>
        <dbReference type="ARBA" id="ARBA00023015"/>
    </source>
</evidence>
<evidence type="ECO:0000256" key="7">
    <source>
        <dbReference type="ARBA" id="ARBA00023242"/>
    </source>
</evidence>
<evidence type="ECO:0000256" key="8">
    <source>
        <dbReference type="ARBA" id="ARBA00029448"/>
    </source>
</evidence>
<dbReference type="CDD" id="cd00086">
    <property type="entry name" value="homeodomain"/>
    <property type="match status" value="1"/>
</dbReference>
<dbReference type="PANTHER" id="PTHR45946:SF3">
    <property type="entry name" value="HOMEOBOX PROTEIN HOX-A1"/>
    <property type="match status" value="1"/>
</dbReference>
<keyword evidence="2" id="KW-0217">Developmental protein</keyword>
<organism evidence="12 13">
    <name type="scientific">Pygocentrus nattereri</name>
    <name type="common">Red-bellied piranha</name>
    <dbReference type="NCBI Taxonomy" id="42514"/>
    <lineage>
        <taxon>Eukaryota</taxon>
        <taxon>Metazoa</taxon>
        <taxon>Chordata</taxon>
        <taxon>Craniata</taxon>
        <taxon>Vertebrata</taxon>
        <taxon>Euteleostomi</taxon>
        <taxon>Actinopterygii</taxon>
        <taxon>Neopterygii</taxon>
        <taxon>Teleostei</taxon>
        <taxon>Ostariophysi</taxon>
        <taxon>Characiformes</taxon>
        <taxon>Characoidei</taxon>
        <taxon>Pygocentrus</taxon>
    </lineage>
</organism>
<dbReference type="InterPro" id="IPR009057">
    <property type="entry name" value="Homeodomain-like_sf"/>
</dbReference>
<evidence type="ECO:0000256" key="6">
    <source>
        <dbReference type="ARBA" id="ARBA00023163"/>
    </source>
</evidence>
<accession>A0A3B4E8S7</accession>
<name>A0A3B4E8S7_PYGNA</name>
<feature type="domain" description="Homeobox" evidence="11">
    <location>
        <begin position="164"/>
        <end position="224"/>
    </location>
</feature>
<dbReference type="Ensembl" id="ENSPNAT00000023456.2">
    <property type="protein sequence ID" value="ENSPNAP00000032987.1"/>
    <property type="gene ID" value="ENSPNAG00000003677.2"/>
</dbReference>
<evidence type="ECO:0000313" key="12">
    <source>
        <dbReference type="Ensembl" id="ENSPNAP00000032987.1"/>
    </source>
</evidence>
<comment type="subcellular location">
    <subcellularLocation>
        <location evidence="1 9 10">Nucleus</location>
    </subcellularLocation>
</comment>
<dbReference type="GeneTree" id="ENSGT00940000159503"/>
<dbReference type="InterPro" id="IPR001356">
    <property type="entry name" value="HD"/>
</dbReference>
<comment type="similarity">
    <text evidence="8">Belongs to the Antp homeobox family. Labial subfamily.</text>
</comment>
<dbReference type="GeneID" id="108424272"/>
<dbReference type="Pfam" id="PF00046">
    <property type="entry name" value="Homeodomain"/>
    <property type="match status" value="1"/>
</dbReference>
<evidence type="ECO:0000256" key="1">
    <source>
        <dbReference type="ARBA" id="ARBA00004123"/>
    </source>
</evidence>
<keyword evidence="4 9" id="KW-0238">DNA-binding</keyword>
<dbReference type="GO" id="GO:0005634">
    <property type="term" value="C:nucleus"/>
    <property type="evidence" value="ECO:0007669"/>
    <property type="project" value="UniProtKB-SubCell"/>
</dbReference>
<dbReference type="SMART" id="SM00389">
    <property type="entry name" value="HOX"/>
    <property type="match status" value="1"/>
</dbReference>
<dbReference type="OMA" id="KYISRCR"/>
<evidence type="ECO:0000259" key="11">
    <source>
        <dbReference type="PROSITE" id="PS50071"/>
    </source>
</evidence>
<dbReference type="PRINTS" id="PR00024">
    <property type="entry name" value="HOMEOBOX"/>
</dbReference>
<evidence type="ECO:0000256" key="9">
    <source>
        <dbReference type="PROSITE-ProRule" id="PRU00108"/>
    </source>
</evidence>
<dbReference type="InterPro" id="IPR020479">
    <property type="entry name" value="HD_metazoa"/>
</dbReference>
<keyword evidence="13" id="KW-1185">Reference proteome</keyword>
<dbReference type="PANTHER" id="PTHR45946">
    <property type="entry name" value="HOMEOBOX PROTEIN ROUGH-RELATED"/>
    <property type="match status" value="1"/>
</dbReference>